<dbReference type="AlphaFoldDB" id="A0A3L8SXM0"/>
<name>A0A3L8SXM0_CHLGU</name>
<feature type="region of interest" description="Disordered" evidence="1">
    <location>
        <begin position="1"/>
        <end position="36"/>
    </location>
</feature>
<organism evidence="2 3">
    <name type="scientific">Chloebia gouldiae</name>
    <name type="common">Gouldian finch</name>
    <name type="synonym">Erythrura gouldiae</name>
    <dbReference type="NCBI Taxonomy" id="44316"/>
    <lineage>
        <taxon>Eukaryota</taxon>
        <taxon>Metazoa</taxon>
        <taxon>Chordata</taxon>
        <taxon>Craniata</taxon>
        <taxon>Vertebrata</taxon>
        <taxon>Euteleostomi</taxon>
        <taxon>Archelosauria</taxon>
        <taxon>Archosauria</taxon>
        <taxon>Dinosauria</taxon>
        <taxon>Saurischia</taxon>
        <taxon>Theropoda</taxon>
        <taxon>Coelurosauria</taxon>
        <taxon>Aves</taxon>
        <taxon>Neognathae</taxon>
        <taxon>Neoaves</taxon>
        <taxon>Telluraves</taxon>
        <taxon>Australaves</taxon>
        <taxon>Passeriformes</taxon>
        <taxon>Passeroidea</taxon>
        <taxon>Passeridae</taxon>
        <taxon>Chloebia</taxon>
    </lineage>
</organism>
<evidence type="ECO:0000256" key="1">
    <source>
        <dbReference type="SAM" id="MobiDB-lite"/>
    </source>
</evidence>
<protein>
    <submittedName>
        <fullName evidence="2">Uncharacterized protein</fullName>
    </submittedName>
</protein>
<evidence type="ECO:0000313" key="2">
    <source>
        <dbReference type="EMBL" id="RLW09243.1"/>
    </source>
</evidence>
<comment type="caution">
    <text evidence="2">The sequence shown here is derived from an EMBL/GenBank/DDBJ whole genome shotgun (WGS) entry which is preliminary data.</text>
</comment>
<keyword evidence="3" id="KW-1185">Reference proteome</keyword>
<sequence>MARTRWVHRGDEAGEEEWSNEDSPSWPPSLGGETELTLGEQQQSMKFPRLLSPPWPCFGSCPTSQGLVQSLK</sequence>
<gene>
    <name evidence="2" type="ORF">DV515_00003069</name>
</gene>
<evidence type="ECO:0000313" key="3">
    <source>
        <dbReference type="Proteomes" id="UP000276834"/>
    </source>
</evidence>
<reference evidence="2 3" key="1">
    <citation type="journal article" date="2018" name="Proc. R. Soc. B">
        <title>A non-coding region near Follistatin controls head colour polymorphism in the Gouldian finch.</title>
        <authorList>
            <person name="Toomey M.B."/>
            <person name="Marques C.I."/>
            <person name="Andrade P."/>
            <person name="Araujo P.M."/>
            <person name="Sabatino S."/>
            <person name="Gazda M.A."/>
            <person name="Afonso S."/>
            <person name="Lopes R.J."/>
            <person name="Corbo J.C."/>
            <person name="Carneiro M."/>
        </authorList>
    </citation>
    <scope>NUCLEOTIDE SEQUENCE [LARGE SCALE GENOMIC DNA]</scope>
    <source>
        <strain evidence="2">Red01</strain>
        <tissue evidence="2">Muscle</tissue>
    </source>
</reference>
<proteinExistence type="predicted"/>
<accession>A0A3L8SXM0</accession>
<dbReference type="Proteomes" id="UP000276834">
    <property type="component" value="Unassembled WGS sequence"/>
</dbReference>
<dbReference type="EMBL" id="QUSF01000005">
    <property type="protein sequence ID" value="RLW09243.1"/>
    <property type="molecule type" value="Genomic_DNA"/>
</dbReference>